<dbReference type="PANTHER" id="PTHR42788:SF13">
    <property type="entry name" value="ALIPHATIC SULFONATES IMPORT ATP-BINDING PROTEIN SSUB"/>
    <property type="match status" value="1"/>
</dbReference>
<organism evidence="6 7">
    <name type="scientific">Microbispora cellulosiformans</name>
    <dbReference type="NCBI Taxonomy" id="2614688"/>
    <lineage>
        <taxon>Bacteria</taxon>
        <taxon>Bacillati</taxon>
        <taxon>Actinomycetota</taxon>
        <taxon>Actinomycetes</taxon>
        <taxon>Streptosporangiales</taxon>
        <taxon>Streptosporangiaceae</taxon>
        <taxon>Microbispora</taxon>
    </lineage>
</organism>
<gene>
    <name evidence="6" type="ORF">F5972_32280</name>
</gene>
<dbReference type="Proteomes" id="UP000327011">
    <property type="component" value="Unassembled WGS sequence"/>
</dbReference>
<dbReference type="CDD" id="cd03293">
    <property type="entry name" value="ABC_NrtD_SsuB_transporters"/>
    <property type="match status" value="1"/>
</dbReference>
<dbReference type="EMBL" id="VYTZ01000017">
    <property type="protein sequence ID" value="KAA9374249.1"/>
    <property type="molecule type" value="Genomic_DNA"/>
</dbReference>
<accession>A0A5J5JVV0</accession>
<evidence type="ECO:0000256" key="2">
    <source>
        <dbReference type="ARBA" id="ARBA00022741"/>
    </source>
</evidence>
<evidence type="ECO:0000256" key="1">
    <source>
        <dbReference type="ARBA" id="ARBA00022448"/>
    </source>
</evidence>
<name>A0A5J5JVV0_9ACTN</name>
<keyword evidence="3 6" id="KW-0067">ATP-binding</keyword>
<evidence type="ECO:0000259" key="5">
    <source>
        <dbReference type="PROSITE" id="PS50893"/>
    </source>
</evidence>
<dbReference type="GO" id="GO:0005524">
    <property type="term" value="F:ATP binding"/>
    <property type="evidence" value="ECO:0007669"/>
    <property type="project" value="UniProtKB-KW"/>
</dbReference>
<dbReference type="InterPro" id="IPR003593">
    <property type="entry name" value="AAA+_ATPase"/>
</dbReference>
<sequence>MAGRPPRARGRSVSARDEGTSPAGTDVAIHGQALSKSYGSGRRAVRAVHDVSLKVRTSEFLAIIGPSGCGKTTLLRMIAGLETPTDGTITCCGGPPDRLAREHRIGMAFQDPALLPWASLRRNVEFAYRAAGRRPDRERVDEILELVGLASLAHLRPHEASGGMRQRVALARALVMEPSLLLLDEPFGALDAITRRRLNRELERVWTVVRPTTVLITHAVEEAVLLADRVVVMSGRPSTIVREITVPMARPRPEVPDETFRHAVQECVEALDA</sequence>
<dbReference type="InterPro" id="IPR027417">
    <property type="entry name" value="P-loop_NTPase"/>
</dbReference>
<dbReference type="GO" id="GO:0016887">
    <property type="term" value="F:ATP hydrolysis activity"/>
    <property type="evidence" value="ECO:0007669"/>
    <property type="project" value="InterPro"/>
</dbReference>
<dbReference type="Pfam" id="PF00005">
    <property type="entry name" value="ABC_tran"/>
    <property type="match status" value="1"/>
</dbReference>
<dbReference type="InterPro" id="IPR003439">
    <property type="entry name" value="ABC_transporter-like_ATP-bd"/>
</dbReference>
<reference evidence="6 7" key="1">
    <citation type="submission" date="2019-09" db="EMBL/GenBank/DDBJ databases">
        <title>Screening of Novel Bioactive Compounds from Soil-Associated.</title>
        <authorList>
            <person name="Gong X."/>
        </authorList>
    </citation>
    <scope>NUCLEOTIDE SEQUENCE [LARGE SCALE GENOMIC DNA]</scope>
    <source>
        <strain evidence="6 7">Gxj-6</strain>
    </source>
</reference>
<comment type="caution">
    <text evidence="6">The sequence shown here is derived from an EMBL/GenBank/DDBJ whole genome shotgun (WGS) entry which is preliminary data.</text>
</comment>
<keyword evidence="2" id="KW-0547">Nucleotide-binding</keyword>
<dbReference type="PANTHER" id="PTHR42788">
    <property type="entry name" value="TAURINE IMPORT ATP-BINDING PROTEIN-RELATED"/>
    <property type="match status" value="1"/>
</dbReference>
<keyword evidence="7" id="KW-1185">Reference proteome</keyword>
<evidence type="ECO:0000313" key="6">
    <source>
        <dbReference type="EMBL" id="KAA9374249.1"/>
    </source>
</evidence>
<dbReference type="PROSITE" id="PS50893">
    <property type="entry name" value="ABC_TRANSPORTER_2"/>
    <property type="match status" value="1"/>
</dbReference>
<dbReference type="SMART" id="SM00382">
    <property type="entry name" value="AAA"/>
    <property type="match status" value="1"/>
</dbReference>
<feature type="region of interest" description="Disordered" evidence="4">
    <location>
        <begin position="1"/>
        <end position="26"/>
    </location>
</feature>
<dbReference type="InterPro" id="IPR050166">
    <property type="entry name" value="ABC_transporter_ATP-bind"/>
</dbReference>
<evidence type="ECO:0000256" key="3">
    <source>
        <dbReference type="ARBA" id="ARBA00022840"/>
    </source>
</evidence>
<keyword evidence="1" id="KW-0813">Transport</keyword>
<evidence type="ECO:0000256" key="4">
    <source>
        <dbReference type="SAM" id="MobiDB-lite"/>
    </source>
</evidence>
<feature type="compositionally biased region" description="Basic residues" evidence="4">
    <location>
        <begin position="1"/>
        <end position="10"/>
    </location>
</feature>
<proteinExistence type="predicted"/>
<evidence type="ECO:0000313" key="7">
    <source>
        <dbReference type="Proteomes" id="UP000327011"/>
    </source>
</evidence>
<dbReference type="AlphaFoldDB" id="A0A5J5JVV0"/>
<dbReference type="Gene3D" id="3.40.50.300">
    <property type="entry name" value="P-loop containing nucleotide triphosphate hydrolases"/>
    <property type="match status" value="1"/>
</dbReference>
<feature type="domain" description="ABC transporter" evidence="5">
    <location>
        <begin position="29"/>
        <end position="260"/>
    </location>
</feature>
<protein>
    <submittedName>
        <fullName evidence="6">ABC transporter ATP-binding protein</fullName>
    </submittedName>
</protein>
<dbReference type="SUPFAM" id="SSF52540">
    <property type="entry name" value="P-loop containing nucleoside triphosphate hydrolases"/>
    <property type="match status" value="1"/>
</dbReference>